<organism evidence="3 4">
    <name type="scientific">Salipaludibacillus agaradhaerens</name>
    <name type="common">Bacillus agaradhaerens</name>
    <dbReference type="NCBI Taxonomy" id="76935"/>
    <lineage>
        <taxon>Bacteria</taxon>
        <taxon>Bacillati</taxon>
        <taxon>Bacillota</taxon>
        <taxon>Bacilli</taxon>
        <taxon>Bacillales</taxon>
        <taxon>Bacillaceae</taxon>
    </lineage>
</organism>
<dbReference type="EMBL" id="JABXYM010000001">
    <property type="protein sequence ID" value="MCR6095949.1"/>
    <property type="molecule type" value="Genomic_DNA"/>
</dbReference>
<dbReference type="PANTHER" id="PTHR37313:SF2">
    <property type="entry name" value="UPF0749 PROTEIN YLXX"/>
    <property type="match status" value="1"/>
</dbReference>
<gene>
    <name evidence="3" type="ORF">HXA33_05270</name>
</gene>
<protein>
    <submittedName>
        <fullName evidence="3">DUF881 domain-containing protein</fullName>
    </submittedName>
</protein>
<evidence type="ECO:0000313" key="4">
    <source>
        <dbReference type="Proteomes" id="UP001057753"/>
    </source>
</evidence>
<comment type="similarity">
    <text evidence="1">Belongs to the UPF0749 family.</text>
</comment>
<feature type="coiled-coil region" evidence="2">
    <location>
        <begin position="62"/>
        <end position="89"/>
    </location>
</feature>
<reference evidence="3" key="1">
    <citation type="submission" date="2020-06" db="EMBL/GenBank/DDBJ databases">
        <title>Insight into the genomes of haloalkaliphilic bacilli from Kenyan soda lakes.</title>
        <authorList>
            <person name="Mwirichia R."/>
            <person name="Villamizar G.C."/>
            <person name="Poehlein A."/>
            <person name="Mugweru J."/>
            <person name="Kipnyargis A."/>
            <person name="Kiplimo D."/>
            <person name="Orwa P."/>
            <person name="Daniel R."/>
        </authorList>
    </citation>
    <scope>NUCLEOTIDE SEQUENCE</scope>
    <source>
        <strain evidence="3">B1096_S55</strain>
    </source>
</reference>
<evidence type="ECO:0000313" key="3">
    <source>
        <dbReference type="EMBL" id="MCR6095949.1"/>
    </source>
</evidence>
<name>A0A9Q4B0A3_SALAG</name>
<dbReference type="PANTHER" id="PTHR37313">
    <property type="entry name" value="UPF0749 PROTEIN RV1825"/>
    <property type="match status" value="1"/>
</dbReference>
<dbReference type="InterPro" id="IPR010273">
    <property type="entry name" value="DUF881"/>
</dbReference>
<dbReference type="Gene3D" id="3.30.70.1880">
    <property type="entry name" value="Protein of unknown function DUF881"/>
    <property type="match status" value="1"/>
</dbReference>
<dbReference type="Proteomes" id="UP001057753">
    <property type="component" value="Unassembled WGS sequence"/>
</dbReference>
<sequence length="239" mass="27141">MRVVMKSRYVIFTFVLLITGFLIALSFQLDADFGKNSFVEQDSQWQTEDDLRNDVLLEQETTRELTEQLREIQSEIKQIEETVSDQEQLYFNLVEDMDKLRMVTGEIGVKGEGILVTLTDAEYIPGEDNPNSYIVHEQHIQQVVDELLVSGAEALAINGHRVTHRTYIQCIGPVIEIDGEIAFAPFEVKAIGDRDTLDEALNLTGGVKDQLVNENIQVRIEKKTDIQIDPYFSESGEDT</sequence>
<dbReference type="Pfam" id="PF05949">
    <property type="entry name" value="DUF881"/>
    <property type="match status" value="1"/>
</dbReference>
<evidence type="ECO:0000256" key="2">
    <source>
        <dbReference type="SAM" id="Coils"/>
    </source>
</evidence>
<accession>A0A9Q4B0A3</accession>
<dbReference type="AlphaFoldDB" id="A0A9Q4B0A3"/>
<evidence type="ECO:0000256" key="1">
    <source>
        <dbReference type="ARBA" id="ARBA00009108"/>
    </source>
</evidence>
<keyword evidence="2" id="KW-0175">Coiled coil</keyword>
<keyword evidence="4" id="KW-1185">Reference proteome</keyword>
<comment type="caution">
    <text evidence="3">The sequence shown here is derived from an EMBL/GenBank/DDBJ whole genome shotgun (WGS) entry which is preliminary data.</text>
</comment>
<proteinExistence type="inferred from homology"/>